<evidence type="ECO:0000313" key="9">
    <source>
        <dbReference type="Proteomes" id="UP001212602"/>
    </source>
</evidence>
<dbReference type="InterPro" id="IPR032831">
    <property type="entry name" value="LptM_cons"/>
</dbReference>
<accession>A0AAE3N7V6</accession>
<keyword evidence="9" id="KW-1185">Reference proteome</keyword>
<dbReference type="Pfam" id="PF13627">
    <property type="entry name" value="LptM_cons"/>
    <property type="match status" value="1"/>
</dbReference>
<protein>
    <submittedName>
        <fullName evidence="8">Lipoprotein</fullName>
    </submittedName>
</protein>
<proteinExistence type="predicted"/>
<dbReference type="GO" id="GO:0009279">
    <property type="term" value="C:cell outer membrane"/>
    <property type="evidence" value="ECO:0007669"/>
    <property type="project" value="UniProtKB-SubCell"/>
</dbReference>
<keyword evidence="4" id="KW-0564">Palmitate</keyword>
<dbReference type="PROSITE" id="PS51257">
    <property type="entry name" value="PROKAR_LIPOPROTEIN"/>
    <property type="match status" value="1"/>
</dbReference>
<dbReference type="AlphaFoldDB" id="A0AAE3N7V6"/>
<sequence length="96" mass="9304">MLNAQRILVSASSRAGLGVAVLAALVSVSACGQRGPLYLPTDPAAAQRATLPQTVLPGLAPDAPASSSTNGDARTNRNDASVPAAGVGAPAGGTAR</sequence>
<evidence type="ECO:0000256" key="1">
    <source>
        <dbReference type="ARBA" id="ARBA00004459"/>
    </source>
</evidence>
<dbReference type="NCBIfam" id="NF047847">
    <property type="entry name" value="SS_mature_LptM"/>
    <property type="match status" value="1"/>
</dbReference>
<evidence type="ECO:0000256" key="6">
    <source>
        <dbReference type="ARBA" id="ARBA00023288"/>
    </source>
</evidence>
<gene>
    <name evidence="8" type="ORF">PGB34_08895</name>
</gene>
<evidence type="ECO:0000256" key="2">
    <source>
        <dbReference type="ARBA" id="ARBA00022729"/>
    </source>
</evidence>
<name>A0AAE3N7V6_9BURK</name>
<evidence type="ECO:0000256" key="4">
    <source>
        <dbReference type="ARBA" id="ARBA00023139"/>
    </source>
</evidence>
<evidence type="ECO:0000256" key="7">
    <source>
        <dbReference type="SAM" id="MobiDB-lite"/>
    </source>
</evidence>
<organism evidence="8 9">
    <name type="scientific">Xenophilus arseniciresistens</name>
    <dbReference type="NCBI Taxonomy" id="1283306"/>
    <lineage>
        <taxon>Bacteria</taxon>
        <taxon>Pseudomonadati</taxon>
        <taxon>Pseudomonadota</taxon>
        <taxon>Betaproteobacteria</taxon>
        <taxon>Burkholderiales</taxon>
        <taxon>Comamonadaceae</taxon>
        <taxon>Xenophilus</taxon>
    </lineage>
</organism>
<evidence type="ECO:0000256" key="3">
    <source>
        <dbReference type="ARBA" id="ARBA00023136"/>
    </source>
</evidence>
<dbReference type="EMBL" id="JAQIPB010000003">
    <property type="protein sequence ID" value="MDA7416483.1"/>
    <property type="molecule type" value="Genomic_DNA"/>
</dbReference>
<feature type="region of interest" description="Disordered" evidence="7">
    <location>
        <begin position="55"/>
        <end position="96"/>
    </location>
</feature>
<keyword evidence="6 8" id="KW-0449">Lipoprotein</keyword>
<evidence type="ECO:0000313" key="8">
    <source>
        <dbReference type="EMBL" id="MDA7416483.1"/>
    </source>
</evidence>
<dbReference type="Proteomes" id="UP001212602">
    <property type="component" value="Unassembled WGS sequence"/>
</dbReference>
<keyword evidence="5" id="KW-0998">Cell outer membrane</keyword>
<keyword evidence="2" id="KW-0732">Signal</keyword>
<evidence type="ECO:0000256" key="5">
    <source>
        <dbReference type="ARBA" id="ARBA00023237"/>
    </source>
</evidence>
<comment type="subcellular location">
    <subcellularLocation>
        <location evidence="1">Cell outer membrane</location>
        <topology evidence="1">Lipid-anchor</topology>
    </subcellularLocation>
</comment>
<reference evidence="8" key="1">
    <citation type="submission" date="2023-01" db="EMBL/GenBank/DDBJ databases">
        <title>Xenophilus mangrovi sp. nov., isolated from soil of Mangrove nature reserve.</title>
        <authorList>
            <person name="Xu S."/>
            <person name="Liu Z."/>
            <person name="Xu Y."/>
        </authorList>
    </citation>
    <scope>NUCLEOTIDE SEQUENCE</scope>
    <source>
        <strain evidence="8">YW8</strain>
    </source>
</reference>
<keyword evidence="3" id="KW-0472">Membrane</keyword>
<comment type="caution">
    <text evidence="8">The sequence shown here is derived from an EMBL/GenBank/DDBJ whole genome shotgun (WGS) entry which is preliminary data.</text>
</comment>